<evidence type="ECO:0000256" key="3">
    <source>
        <dbReference type="ARBA" id="ARBA00022695"/>
    </source>
</evidence>
<keyword evidence="10" id="KW-1185">Reference proteome</keyword>
<feature type="binding site" evidence="8">
    <location>
        <position position="90"/>
    </location>
    <ligand>
        <name>ATP</name>
        <dbReference type="ChEBI" id="CHEBI:30616"/>
    </ligand>
</feature>
<keyword evidence="6 8" id="KW-0067">ATP-binding</keyword>
<feature type="binding site" evidence="8">
    <location>
        <position position="259"/>
    </location>
    <ligand>
        <name>ATP</name>
        <dbReference type="ChEBI" id="CHEBI:30616"/>
    </ligand>
</feature>
<keyword evidence="5 8" id="KW-0547">Nucleotide-binding</keyword>
<dbReference type="EC" id="2.7.7.-" evidence="8"/>
<evidence type="ECO:0000256" key="5">
    <source>
        <dbReference type="ARBA" id="ARBA00022741"/>
    </source>
</evidence>
<evidence type="ECO:0000256" key="1">
    <source>
        <dbReference type="ARBA" id="ARBA00009747"/>
    </source>
</evidence>
<dbReference type="GO" id="GO:0005524">
    <property type="term" value="F:ATP binding"/>
    <property type="evidence" value="ECO:0007669"/>
    <property type="project" value="UniProtKB-UniRule"/>
</dbReference>
<evidence type="ECO:0000256" key="6">
    <source>
        <dbReference type="ARBA" id="ARBA00022840"/>
    </source>
</evidence>
<evidence type="ECO:0000256" key="8">
    <source>
        <dbReference type="HAMAP-Rule" id="MF_00692"/>
    </source>
</evidence>
<feature type="binding site" evidence="8">
    <location>
        <position position="181"/>
    </location>
    <ligand>
        <name>ATP</name>
        <dbReference type="ChEBI" id="CHEBI:30616"/>
    </ligand>
</feature>
<dbReference type="AlphaFoldDB" id="A0A918XKI5"/>
<evidence type="ECO:0000256" key="4">
    <source>
        <dbReference type="ARBA" id="ARBA00022723"/>
    </source>
</evidence>
<keyword evidence="7 8" id="KW-0460">Magnesium</keyword>
<comment type="catalytic activity">
    <reaction evidence="8">
        <text>L-tyrosyl-[protein] + UTP = O-(5'-uridylyl)-L-tyrosyl-[protein] + diphosphate</text>
        <dbReference type="Rhea" id="RHEA:83887"/>
        <dbReference type="Rhea" id="RHEA-COMP:10136"/>
        <dbReference type="Rhea" id="RHEA-COMP:20238"/>
        <dbReference type="ChEBI" id="CHEBI:33019"/>
        <dbReference type="ChEBI" id="CHEBI:46398"/>
        <dbReference type="ChEBI" id="CHEBI:46858"/>
        <dbReference type="ChEBI" id="CHEBI:90602"/>
    </reaction>
</comment>
<feature type="binding site" evidence="8">
    <location>
        <position position="250"/>
    </location>
    <ligand>
        <name>Mg(2+)</name>
        <dbReference type="ChEBI" id="CHEBI:18420"/>
    </ligand>
</feature>
<comment type="catalytic activity">
    <reaction evidence="8">
        <text>L-tyrosyl-[protein] + ATP = O-(5'-adenylyl)-L-tyrosyl-[protein] + diphosphate</text>
        <dbReference type="Rhea" id="RHEA:54288"/>
        <dbReference type="Rhea" id="RHEA-COMP:10136"/>
        <dbReference type="Rhea" id="RHEA-COMP:13846"/>
        <dbReference type="ChEBI" id="CHEBI:30616"/>
        <dbReference type="ChEBI" id="CHEBI:33019"/>
        <dbReference type="ChEBI" id="CHEBI:46858"/>
        <dbReference type="ChEBI" id="CHEBI:83624"/>
        <dbReference type="EC" id="2.7.7.108"/>
    </reaction>
</comment>
<dbReference type="Proteomes" id="UP000644693">
    <property type="component" value="Unassembled WGS sequence"/>
</dbReference>
<sequence>MTSAIAFDNSYSRMPSGFSSAQQPTPVAQPGLIAINDALAAQLGINAEWLRSPEGLSVLAGNAIPEGATPIATVYAGHQFGSYNPQLGDGRAILLGEVVDRDGARMDVQLKGAGPTPYSRGGDGRSPIGPVVREYLISEAMHTLGVPTTRALAAVTTGEAVVRNQMEPGAILTRIASSHLRVGTVQFFSASGDKDKLNALVSHVLARHYPQHSGDNPALALLEAVVAAQARLIAYWQLLGFIHGVMNTDNMLLCGETVDYGPCAFMDSFHPDTVFSSIDHGGRYAYRNQPGIGHWNLSVLAQALLPVIADDPDTAVALAQASVDRYPELFMEAHSQGLATKLGLAALSEEDTEQVEALFTLMADESLDFTLTFRHLTDLAAHDEAAHGIGDLAPESARLNAWIAQWQERLAVDPQSKRDRHAAMRRANPVFIPRNHLVQEAISAAEGGDFGPFHALNTRWQQPFDYDAADRRLATPPLPEQRVHQTFCGT</sequence>
<comment type="catalytic activity">
    <reaction evidence="8">
        <text>L-histidyl-[protein] + UTP = N(tele)-(5'-uridylyl)-L-histidyl-[protein] + diphosphate</text>
        <dbReference type="Rhea" id="RHEA:83891"/>
        <dbReference type="Rhea" id="RHEA-COMP:9745"/>
        <dbReference type="Rhea" id="RHEA-COMP:20239"/>
        <dbReference type="ChEBI" id="CHEBI:29979"/>
        <dbReference type="ChEBI" id="CHEBI:33019"/>
        <dbReference type="ChEBI" id="CHEBI:46398"/>
        <dbReference type="ChEBI" id="CHEBI:233474"/>
    </reaction>
</comment>
<name>A0A918XKI5_9GAMM</name>
<keyword evidence="2 8" id="KW-0808">Transferase</keyword>
<evidence type="ECO:0000256" key="7">
    <source>
        <dbReference type="ARBA" id="ARBA00022842"/>
    </source>
</evidence>
<feature type="binding site" evidence="8">
    <location>
        <position position="124"/>
    </location>
    <ligand>
        <name>ATP</name>
        <dbReference type="ChEBI" id="CHEBI:30616"/>
    </ligand>
</feature>
<keyword evidence="4 8" id="KW-0479">Metal-binding</keyword>
<comment type="cofactor">
    <cofactor evidence="8">
        <name>Mg(2+)</name>
        <dbReference type="ChEBI" id="CHEBI:18420"/>
    </cofactor>
    <cofactor evidence="8">
        <name>Mn(2+)</name>
        <dbReference type="ChEBI" id="CHEBI:29035"/>
    </cofactor>
</comment>
<gene>
    <name evidence="8" type="primary">ydiU</name>
    <name evidence="8" type="synonym">selO</name>
    <name evidence="9" type="ORF">GCM10007053_23980</name>
</gene>
<dbReference type="HAMAP" id="MF_00692">
    <property type="entry name" value="SelO"/>
    <property type="match status" value="1"/>
</dbReference>
<dbReference type="PANTHER" id="PTHR32057:SF14">
    <property type="entry name" value="PROTEIN ADENYLYLTRANSFERASE SELO, MITOCHONDRIAL"/>
    <property type="match status" value="1"/>
</dbReference>
<comment type="catalytic activity">
    <reaction evidence="8">
        <text>L-seryl-[protein] + UTP = O-(5'-uridylyl)-L-seryl-[protein] + diphosphate</text>
        <dbReference type="Rhea" id="RHEA:64604"/>
        <dbReference type="Rhea" id="RHEA-COMP:9863"/>
        <dbReference type="Rhea" id="RHEA-COMP:16635"/>
        <dbReference type="ChEBI" id="CHEBI:29999"/>
        <dbReference type="ChEBI" id="CHEBI:33019"/>
        <dbReference type="ChEBI" id="CHEBI:46398"/>
        <dbReference type="ChEBI" id="CHEBI:156051"/>
    </reaction>
</comment>
<reference evidence="9" key="2">
    <citation type="submission" date="2020-09" db="EMBL/GenBank/DDBJ databases">
        <authorList>
            <person name="Sun Q."/>
            <person name="Kim S."/>
        </authorList>
    </citation>
    <scope>NUCLEOTIDE SEQUENCE</scope>
    <source>
        <strain evidence="9">KCTC 23430</strain>
    </source>
</reference>
<feature type="binding site" evidence="8">
    <location>
        <position position="123"/>
    </location>
    <ligand>
        <name>ATP</name>
        <dbReference type="ChEBI" id="CHEBI:30616"/>
    </ligand>
</feature>
<comment type="catalytic activity">
    <reaction evidence="8">
        <text>L-threonyl-[protein] + ATP = 3-O-(5'-adenylyl)-L-threonyl-[protein] + diphosphate</text>
        <dbReference type="Rhea" id="RHEA:54292"/>
        <dbReference type="Rhea" id="RHEA-COMP:11060"/>
        <dbReference type="Rhea" id="RHEA-COMP:13847"/>
        <dbReference type="ChEBI" id="CHEBI:30013"/>
        <dbReference type="ChEBI" id="CHEBI:30616"/>
        <dbReference type="ChEBI" id="CHEBI:33019"/>
        <dbReference type="ChEBI" id="CHEBI:138113"/>
        <dbReference type="EC" id="2.7.7.108"/>
    </reaction>
</comment>
<comment type="similarity">
    <text evidence="1 8">Belongs to the SELO family.</text>
</comment>
<keyword evidence="3 8" id="KW-0548">Nucleotidyltransferase</keyword>
<protein>
    <recommendedName>
        <fullName evidence="8">Protein nucleotidyltransferase YdiU</fullName>
        <ecNumber evidence="8">2.7.7.-</ecNumber>
    </recommendedName>
    <alternativeName>
        <fullName evidence="8">Protein adenylyltransferase YdiU</fullName>
        <ecNumber evidence="8">2.7.7.108</ecNumber>
    </alternativeName>
    <alternativeName>
        <fullName evidence="8">Protein uridylyltransferase YdiU</fullName>
        <ecNumber evidence="8">2.7.7.-</ecNumber>
    </alternativeName>
</protein>
<comment type="catalytic activity">
    <reaction evidence="8">
        <text>L-seryl-[protein] + ATP = 3-O-(5'-adenylyl)-L-seryl-[protein] + diphosphate</text>
        <dbReference type="Rhea" id="RHEA:58120"/>
        <dbReference type="Rhea" id="RHEA-COMP:9863"/>
        <dbReference type="Rhea" id="RHEA-COMP:15073"/>
        <dbReference type="ChEBI" id="CHEBI:29999"/>
        <dbReference type="ChEBI" id="CHEBI:30616"/>
        <dbReference type="ChEBI" id="CHEBI:33019"/>
        <dbReference type="ChEBI" id="CHEBI:142516"/>
        <dbReference type="EC" id="2.7.7.108"/>
    </reaction>
</comment>
<keyword evidence="8" id="KW-0464">Manganese</keyword>
<evidence type="ECO:0000313" key="9">
    <source>
        <dbReference type="EMBL" id="GHD36075.1"/>
    </source>
</evidence>
<proteinExistence type="inferred from homology"/>
<dbReference type="Pfam" id="PF02696">
    <property type="entry name" value="SelO"/>
    <property type="match status" value="1"/>
</dbReference>
<dbReference type="EMBL" id="BMYM01000002">
    <property type="protein sequence ID" value="GHD36075.1"/>
    <property type="molecule type" value="Genomic_DNA"/>
</dbReference>
<feature type="binding site" evidence="8">
    <location>
        <position position="174"/>
    </location>
    <ligand>
        <name>ATP</name>
        <dbReference type="ChEBI" id="CHEBI:30616"/>
    </ligand>
</feature>
<organism evidence="9 10">
    <name type="scientific">Parahalioglobus pacificus</name>
    <dbReference type="NCBI Taxonomy" id="930806"/>
    <lineage>
        <taxon>Bacteria</taxon>
        <taxon>Pseudomonadati</taxon>
        <taxon>Pseudomonadota</taxon>
        <taxon>Gammaproteobacteria</taxon>
        <taxon>Cellvibrionales</taxon>
        <taxon>Halieaceae</taxon>
        <taxon>Parahalioglobus</taxon>
    </lineage>
</organism>
<reference evidence="9" key="1">
    <citation type="journal article" date="2014" name="Int. J. Syst. Evol. Microbiol.">
        <title>Complete genome sequence of Corynebacterium casei LMG S-19264T (=DSM 44701T), isolated from a smear-ripened cheese.</title>
        <authorList>
            <consortium name="US DOE Joint Genome Institute (JGI-PGF)"/>
            <person name="Walter F."/>
            <person name="Albersmeier A."/>
            <person name="Kalinowski J."/>
            <person name="Ruckert C."/>
        </authorList>
    </citation>
    <scope>NUCLEOTIDE SEQUENCE</scope>
    <source>
        <strain evidence="9">KCTC 23430</strain>
    </source>
</reference>
<dbReference type="EC" id="2.7.7.108" evidence="8"/>
<comment type="caution">
    <text evidence="9">The sequence shown here is derived from an EMBL/GenBank/DDBJ whole genome shotgun (WGS) entry which is preliminary data.</text>
</comment>
<feature type="binding site" evidence="8">
    <location>
        <position position="259"/>
    </location>
    <ligand>
        <name>Mg(2+)</name>
        <dbReference type="ChEBI" id="CHEBI:18420"/>
    </ligand>
</feature>
<feature type="binding site" evidence="8">
    <location>
        <position position="91"/>
    </location>
    <ligand>
        <name>ATP</name>
        <dbReference type="ChEBI" id="CHEBI:30616"/>
    </ligand>
</feature>
<dbReference type="GO" id="GO:0000287">
    <property type="term" value="F:magnesium ion binding"/>
    <property type="evidence" value="ECO:0007669"/>
    <property type="project" value="UniProtKB-UniRule"/>
</dbReference>
<comment type="function">
    <text evidence="8">Nucleotidyltransferase involved in the post-translational modification of proteins. It can catalyze the addition of adenosine monophosphate (AMP) or uridine monophosphate (UMP) to a protein, resulting in modifications known as AMPylation and UMPylation.</text>
</comment>
<feature type="binding site" evidence="8">
    <location>
        <position position="111"/>
    </location>
    <ligand>
        <name>ATP</name>
        <dbReference type="ChEBI" id="CHEBI:30616"/>
    </ligand>
</feature>
<dbReference type="NCBIfam" id="NF000658">
    <property type="entry name" value="PRK00029.1"/>
    <property type="match status" value="1"/>
</dbReference>
<evidence type="ECO:0000256" key="2">
    <source>
        <dbReference type="ARBA" id="ARBA00022679"/>
    </source>
</evidence>
<dbReference type="InterPro" id="IPR003846">
    <property type="entry name" value="SelO"/>
</dbReference>
<feature type="active site" description="Proton acceptor" evidence="8">
    <location>
        <position position="249"/>
    </location>
</feature>
<feature type="binding site" evidence="8">
    <location>
        <position position="88"/>
    </location>
    <ligand>
        <name>ATP</name>
        <dbReference type="ChEBI" id="CHEBI:30616"/>
    </ligand>
</feature>
<dbReference type="GO" id="GO:0070733">
    <property type="term" value="F:AMPylase activity"/>
    <property type="evidence" value="ECO:0007669"/>
    <property type="project" value="UniProtKB-EC"/>
</dbReference>
<evidence type="ECO:0000313" key="10">
    <source>
        <dbReference type="Proteomes" id="UP000644693"/>
    </source>
</evidence>
<dbReference type="PANTHER" id="PTHR32057">
    <property type="entry name" value="PROTEIN ADENYLYLTRANSFERASE SELO, MITOCHONDRIAL"/>
    <property type="match status" value="1"/>
</dbReference>
<dbReference type="RefSeq" id="WP_189478024.1">
    <property type="nucleotide sequence ID" value="NZ_BMYM01000002.1"/>
</dbReference>
<accession>A0A918XKI5</accession>
<dbReference type="GO" id="GO:0030145">
    <property type="term" value="F:manganese ion binding"/>
    <property type="evidence" value="ECO:0007669"/>
    <property type="project" value="UniProtKB-UniRule"/>
</dbReference>